<dbReference type="GeneID" id="25478267"/>
<feature type="region of interest" description="Disordered" evidence="1">
    <location>
        <begin position="429"/>
        <end position="450"/>
    </location>
</feature>
<reference evidence="2" key="1">
    <citation type="submission" date="2013-10" db="EMBL/GenBank/DDBJ databases">
        <title>Genomic analysis of the causative agents of coccidiosis in chickens.</title>
        <authorList>
            <person name="Reid A.J."/>
            <person name="Blake D."/>
            <person name="Billington K."/>
            <person name="Browne H."/>
            <person name="Dunn M."/>
            <person name="Hung S."/>
            <person name="Kawahara F."/>
            <person name="Miranda-Saavedra D."/>
            <person name="Mourier T."/>
            <person name="Nagra H."/>
            <person name="Otto T.D."/>
            <person name="Rawlings N."/>
            <person name="Sanchez A."/>
            <person name="Sanders M."/>
            <person name="Subramaniam C."/>
            <person name="Tay Y."/>
            <person name="Dear P."/>
            <person name="Doerig C."/>
            <person name="Gruber A."/>
            <person name="Parkinson J."/>
            <person name="Shirley M."/>
            <person name="Wan K.L."/>
            <person name="Berriman M."/>
            <person name="Tomley F."/>
            <person name="Pain A."/>
        </authorList>
    </citation>
    <scope>NUCLEOTIDE SEQUENCE [LARGE SCALE GENOMIC DNA]</scope>
    <source>
        <strain evidence="2">Houghton</strain>
    </source>
</reference>
<gene>
    <name evidence="2" type="ORF">ENH_00081380</name>
</gene>
<evidence type="ECO:0000313" key="2">
    <source>
        <dbReference type="EMBL" id="CDJ64801.1"/>
    </source>
</evidence>
<dbReference type="AlphaFoldDB" id="U6MLB3"/>
<dbReference type="Proteomes" id="UP000030754">
    <property type="component" value="Unassembled WGS sequence"/>
</dbReference>
<keyword evidence="3" id="KW-1185">Reference proteome</keyword>
<evidence type="ECO:0000313" key="3">
    <source>
        <dbReference type="Proteomes" id="UP000030754"/>
    </source>
</evidence>
<dbReference type="OrthoDB" id="346322at2759"/>
<name>U6MLB3_9EIME</name>
<dbReference type="RefSeq" id="XP_013433268.1">
    <property type="nucleotide sequence ID" value="XM_013577814.1"/>
</dbReference>
<reference evidence="2" key="2">
    <citation type="submission" date="2013-10" db="EMBL/GenBank/DDBJ databases">
        <authorList>
            <person name="Aslett M."/>
        </authorList>
    </citation>
    <scope>NUCLEOTIDE SEQUENCE [LARGE SCALE GENOMIC DNA]</scope>
    <source>
        <strain evidence="2">Houghton</strain>
    </source>
</reference>
<accession>U6MLB3</accession>
<dbReference type="VEuPathDB" id="ToxoDB:ENH_00081380"/>
<dbReference type="EMBL" id="HG723015">
    <property type="protein sequence ID" value="CDJ64801.1"/>
    <property type="molecule type" value="Genomic_DNA"/>
</dbReference>
<feature type="compositionally biased region" description="Basic residues" evidence="1">
    <location>
        <begin position="431"/>
        <end position="450"/>
    </location>
</feature>
<sequence>MEKEDWILFCISLGWCGIFAGAAAFNTWRAATREERHPYIKDAISILQSNKAVVEYVGEPFEVKITEEHSETFAPWKRLVLQLKGPKRSTQAFVCSQRDGYSEHELIDKVEEEEGSLWTRPYLLKQWLLNAISDAWDVLRVLSAPTGTEGRYSTDGIGHWKVMSLFVLAPKDQLPESSGCPKEAPSVISCKGSPEDNPDWYRLIAPEQNTERLFSHWIANSCLLLLCAYSMRRARKEWKMAAQRLSSLRFVSHFIKHHRDLQLLTTRQLQDAVRRSQSRGTSDCVTAGDKHGKAPQVHLRYFTGQLSHEAINGVAHLEIRSRDDTGDDPDIADMLQCELATAGSPPVSVRSLCCAREHFVADSGATRRRRPAIPRCADLRLRPQGTDCACRGVSETQAIYLHCADTSWPGLPVLSEWLAITNGKDDDAQLGHRRRLKNPLPLKRTRRRHN</sequence>
<organism evidence="2 3">
    <name type="scientific">Eimeria necatrix</name>
    <dbReference type="NCBI Taxonomy" id="51315"/>
    <lineage>
        <taxon>Eukaryota</taxon>
        <taxon>Sar</taxon>
        <taxon>Alveolata</taxon>
        <taxon>Apicomplexa</taxon>
        <taxon>Conoidasida</taxon>
        <taxon>Coccidia</taxon>
        <taxon>Eucoccidiorida</taxon>
        <taxon>Eimeriorina</taxon>
        <taxon>Eimeriidae</taxon>
        <taxon>Eimeria</taxon>
    </lineage>
</organism>
<evidence type="ECO:0000256" key="1">
    <source>
        <dbReference type="SAM" id="MobiDB-lite"/>
    </source>
</evidence>
<protein>
    <submittedName>
        <fullName evidence="2">Uncharacterized protein</fullName>
    </submittedName>
</protein>
<proteinExistence type="predicted"/>